<proteinExistence type="predicted"/>
<reference evidence="2" key="1">
    <citation type="submission" date="2025-08" db="UniProtKB">
        <authorList>
            <consortium name="RefSeq"/>
        </authorList>
    </citation>
    <scope>IDENTIFICATION</scope>
</reference>
<dbReference type="GeneID" id="106581231"/>
<keyword evidence="1" id="KW-1185">Reference proteome</keyword>
<organism evidence="1 2">
    <name type="scientific">Salmo salar</name>
    <name type="common">Atlantic salmon</name>
    <dbReference type="NCBI Taxonomy" id="8030"/>
    <lineage>
        <taxon>Eukaryota</taxon>
        <taxon>Metazoa</taxon>
        <taxon>Chordata</taxon>
        <taxon>Craniata</taxon>
        <taxon>Vertebrata</taxon>
        <taxon>Euteleostomi</taxon>
        <taxon>Actinopterygii</taxon>
        <taxon>Neopterygii</taxon>
        <taxon>Teleostei</taxon>
        <taxon>Protacanthopterygii</taxon>
        <taxon>Salmoniformes</taxon>
        <taxon>Salmonidae</taxon>
        <taxon>Salmoninae</taxon>
        <taxon>Salmo</taxon>
    </lineage>
</organism>
<name>A0ABM3DLY7_SALSA</name>
<evidence type="ECO:0000313" key="1">
    <source>
        <dbReference type="Proteomes" id="UP001652741"/>
    </source>
</evidence>
<dbReference type="Gene3D" id="2.60.120.260">
    <property type="entry name" value="Galactose-binding domain-like"/>
    <property type="match status" value="2"/>
</dbReference>
<dbReference type="RefSeq" id="XP_045559824.1">
    <property type="nucleotide sequence ID" value="XM_045703868.1"/>
</dbReference>
<protein>
    <submittedName>
        <fullName evidence="2">Beta-galactosidase-1-like protein 2</fullName>
    </submittedName>
</protein>
<accession>A0ABM3DLY7</accession>
<evidence type="ECO:0000313" key="2">
    <source>
        <dbReference type="RefSeq" id="XP_045559824.1"/>
    </source>
</evidence>
<sequence length="114" mass="13332">MSGVNLTMCFQQRIMMLRYLRLYTTKYQLLRNLFSQFHNEKLPEVPSLQARRVYEPVIIQKHLSLWESLQFTDKPLKSEGPVNMENSNNGQSYGYTQYETTISSGGLLNSKTNF</sequence>
<gene>
    <name evidence="2" type="primary">LOC106581231</name>
</gene>
<dbReference type="Proteomes" id="UP001652741">
    <property type="component" value="Chromosome ssa20"/>
</dbReference>